<name>A0A538T1F1_UNCEI</name>
<dbReference type="EMBL" id="VBOV01000168">
    <property type="protein sequence ID" value="TMQ57456.1"/>
    <property type="molecule type" value="Genomic_DNA"/>
</dbReference>
<evidence type="ECO:0000313" key="3">
    <source>
        <dbReference type="EMBL" id="TMQ57456.1"/>
    </source>
</evidence>
<comment type="caution">
    <text evidence="3">The sequence shown here is derived from an EMBL/GenBank/DDBJ whole genome shotgun (WGS) entry which is preliminary data.</text>
</comment>
<feature type="domain" description="Coenzyme Q-binding protein COQ10 START" evidence="1">
    <location>
        <begin position="9"/>
        <end position="116"/>
    </location>
</feature>
<evidence type="ECO:0000313" key="5">
    <source>
        <dbReference type="Proteomes" id="UP000320913"/>
    </source>
</evidence>
<evidence type="ECO:0000313" key="4">
    <source>
        <dbReference type="Proteomes" id="UP000316292"/>
    </source>
</evidence>
<dbReference type="EMBL" id="VBOR01000073">
    <property type="protein sequence ID" value="TMQ48505.1"/>
    <property type="molecule type" value="Genomic_DNA"/>
</dbReference>
<dbReference type="Gene3D" id="3.30.530.20">
    <property type="match status" value="1"/>
</dbReference>
<gene>
    <name evidence="2" type="ORF">E6K71_07025</name>
    <name evidence="3" type="ORF">E6K75_06930</name>
</gene>
<dbReference type="Proteomes" id="UP000316292">
    <property type="component" value="Unassembled WGS sequence"/>
</dbReference>
<organism evidence="3 5">
    <name type="scientific">Eiseniibacteriota bacterium</name>
    <dbReference type="NCBI Taxonomy" id="2212470"/>
    <lineage>
        <taxon>Bacteria</taxon>
        <taxon>Candidatus Eiseniibacteriota</taxon>
    </lineage>
</organism>
<dbReference type="CDD" id="cd07812">
    <property type="entry name" value="SRPBCC"/>
    <property type="match status" value="1"/>
</dbReference>
<dbReference type="AlphaFoldDB" id="A0A538T1F1"/>
<dbReference type="InterPro" id="IPR005031">
    <property type="entry name" value="COQ10_START"/>
</dbReference>
<evidence type="ECO:0000259" key="1">
    <source>
        <dbReference type="Pfam" id="PF03364"/>
    </source>
</evidence>
<protein>
    <recommendedName>
        <fullName evidence="1">Coenzyme Q-binding protein COQ10 START domain-containing protein</fullName>
    </recommendedName>
</protein>
<reference evidence="4 5" key="1">
    <citation type="journal article" date="2019" name="Nat. Microbiol.">
        <title>Mediterranean grassland soil C-N compound turnover is dependent on rainfall and depth, and is mediated by genomically divergent microorganisms.</title>
        <authorList>
            <person name="Diamond S."/>
            <person name="Andeer P.F."/>
            <person name="Li Z."/>
            <person name="Crits-Christoph A."/>
            <person name="Burstein D."/>
            <person name="Anantharaman K."/>
            <person name="Lane K.R."/>
            <person name="Thomas B.C."/>
            <person name="Pan C."/>
            <person name="Northen T.R."/>
            <person name="Banfield J.F."/>
        </authorList>
    </citation>
    <scope>NUCLEOTIDE SEQUENCE [LARGE SCALE GENOMIC DNA]</scope>
    <source>
        <strain evidence="2">WS_1</strain>
        <strain evidence="3">WS_5</strain>
    </source>
</reference>
<dbReference type="SUPFAM" id="SSF55961">
    <property type="entry name" value="Bet v1-like"/>
    <property type="match status" value="1"/>
</dbReference>
<accession>A0A538T1F1</accession>
<evidence type="ECO:0000313" key="2">
    <source>
        <dbReference type="EMBL" id="TMQ48505.1"/>
    </source>
</evidence>
<dbReference type="Proteomes" id="UP000320913">
    <property type="component" value="Unassembled WGS sequence"/>
</dbReference>
<dbReference type="InterPro" id="IPR023393">
    <property type="entry name" value="START-like_dom_sf"/>
</dbReference>
<proteinExistence type="predicted"/>
<sequence length="150" mass="17542">MHSSTSMWIQASPREVFALVSDLDRWERSLPHYRYVRILRRTHETTHAAMSARRGPVPVFWEAIQIVDHEALTIRFRHVRGITRGMEVLWSFAPERNGTLARVDHELDFRVPLLGGWLGRRIIAREFIEPIVKKTLTCFRELAESRVQAA</sequence>
<dbReference type="Pfam" id="PF03364">
    <property type="entry name" value="Polyketide_cyc"/>
    <property type="match status" value="1"/>
</dbReference>